<dbReference type="SUPFAM" id="SSF46785">
    <property type="entry name" value="Winged helix' DNA-binding domain"/>
    <property type="match status" value="1"/>
</dbReference>
<gene>
    <name evidence="5" type="ORF">WKW80_02410</name>
</gene>
<dbReference type="EMBL" id="JBBKZV010000001">
    <property type="protein sequence ID" value="MEJ8820888.1"/>
    <property type="molecule type" value="Genomic_DNA"/>
</dbReference>
<dbReference type="Pfam" id="PF07702">
    <property type="entry name" value="UTRA"/>
    <property type="match status" value="1"/>
</dbReference>
<dbReference type="InterPro" id="IPR036388">
    <property type="entry name" value="WH-like_DNA-bd_sf"/>
</dbReference>
<sequence length="253" mass="28164">MNTPLSALSDTSTPSFSPLYRQIKALILQRLQAGEWKPGEPIPSEMDLAARFRVSQGTVRKAIDELAADNLVVRRQGRGTFVATHTEQHVQYRFLKLVPDSGDLNTEGPAERTIVDCKRLRAAADVARALSLRTGDAVLQVRRVLAYGGVPTILEDLWLPGVSFKGLTAERLAGWRGPMYSLFEAEFGVHMVRAEEKIRAVLPDDAQAVLLGITSATPLLSVERVAYTYHDTPMELRRGLYRTDTHHYRNQLG</sequence>
<dbReference type="InterPro" id="IPR028978">
    <property type="entry name" value="Chorismate_lyase_/UTRA_dom_sf"/>
</dbReference>
<evidence type="ECO:0000256" key="2">
    <source>
        <dbReference type="ARBA" id="ARBA00023125"/>
    </source>
</evidence>
<reference evidence="5 6" key="1">
    <citation type="submission" date="2024-03" db="EMBL/GenBank/DDBJ databases">
        <title>Novel species of the genus Variovorax.</title>
        <authorList>
            <person name="Liu Q."/>
            <person name="Xin Y.-H."/>
        </authorList>
    </citation>
    <scope>NUCLEOTIDE SEQUENCE [LARGE SCALE GENOMIC DNA]</scope>
    <source>
        <strain evidence="5 6">KACC 18501</strain>
    </source>
</reference>
<dbReference type="PRINTS" id="PR00035">
    <property type="entry name" value="HTHGNTR"/>
</dbReference>
<evidence type="ECO:0000256" key="3">
    <source>
        <dbReference type="ARBA" id="ARBA00023163"/>
    </source>
</evidence>
<feature type="domain" description="HTH gntR-type" evidence="4">
    <location>
        <begin position="17"/>
        <end position="85"/>
    </location>
</feature>
<organism evidence="5 6">
    <name type="scientific">Variovorax humicola</name>
    <dbReference type="NCBI Taxonomy" id="1769758"/>
    <lineage>
        <taxon>Bacteria</taxon>
        <taxon>Pseudomonadati</taxon>
        <taxon>Pseudomonadota</taxon>
        <taxon>Betaproteobacteria</taxon>
        <taxon>Burkholderiales</taxon>
        <taxon>Comamonadaceae</taxon>
        <taxon>Variovorax</taxon>
    </lineage>
</organism>
<dbReference type="Gene3D" id="3.40.1410.10">
    <property type="entry name" value="Chorismate lyase-like"/>
    <property type="match status" value="1"/>
</dbReference>
<dbReference type="PANTHER" id="PTHR44846">
    <property type="entry name" value="MANNOSYL-D-GLYCERATE TRANSPORT/METABOLISM SYSTEM REPRESSOR MNGR-RELATED"/>
    <property type="match status" value="1"/>
</dbReference>
<evidence type="ECO:0000256" key="1">
    <source>
        <dbReference type="ARBA" id="ARBA00023015"/>
    </source>
</evidence>
<dbReference type="SUPFAM" id="SSF64288">
    <property type="entry name" value="Chorismate lyase-like"/>
    <property type="match status" value="1"/>
</dbReference>
<keyword evidence="3" id="KW-0804">Transcription</keyword>
<keyword evidence="6" id="KW-1185">Reference proteome</keyword>
<dbReference type="PANTHER" id="PTHR44846:SF1">
    <property type="entry name" value="MANNOSYL-D-GLYCERATE TRANSPORT_METABOLISM SYSTEM REPRESSOR MNGR-RELATED"/>
    <property type="match status" value="1"/>
</dbReference>
<dbReference type="RefSeq" id="WP_340361917.1">
    <property type="nucleotide sequence ID" value="NZ_JBBKZV010000001.1"/>
</dbReference>
<dbReference type="InterPro" id="IPR050679">
    <property type="entry name" value="Bact_HTH_transcr_reg"/>
</dbReference>
<dbReference type="SMART" id="SM00866">
    <property type="entry name" value="UTRA"/>
    <property type="match status" value="1"/>
</dbReference>
<dbReference type="PROSITE" id="PS50949">
    <property type="entry name" value="HTH_GNTR"/>
    <property type="match status" value="1"/>
</dbReference>
<dbReference type="InterPro" id="IPR000524">
    <property type="entry name" value="Tscrpt_reg_HTH_GntR"/>
</dbReference>
<name>A0ABU8VTF4_9BURK</name>
<dbReference type="InterPro" id="IPR011663">
    <property type="entry name" value="UTRA"/>
</dbReference>
<keyword evidence="1" id="KW-0805">Transcription regulation</keyword>
<protein>
    <submittedName>
        <fullName evidence="5">GntR family transcriptional regulator</fullName>
    </submittedName>
</protein>
<accession>A0ABU8VTF4</accession>
<comment type="caution">
    <text evidence="5">The sequence shown here is derived from an EMBL/GenBank/DDBJ whole genome shotgun (WGS) entry which is preliminary data.</text>
</comment>
<dbReference type="CDD" id="cd07377">
    <property type="entry name" value="WHTH_GntR"/>
    <property type="match status" value="1"/>
</dbReference>
<evidence type="ECO:0000313" key="6">
    <source>
        <dbReference type="Proteomes" id="UP001363010"/>
    </source>
</evidence>
<dbReference type="SMART" id="SM00345">
    <property type="entry name" value="HTH_GNTR"/>
    <property type="match status" value="1"/>
</dbReference>
<evidence type="ECO:0000259" key="4">
    <source>
        <dbReference type="PROSITE" id="PS50949"/>
    </source>
</evidence>
<evidence type="ECO:0000313" key="5">
    <source>
        <dbReference type="EMBL" id="MEJ8820888.1"/>
    </source>
</evidence>
<dbReference type="Pfam" id="PF00392">
    <property type="entry name" value="GntR"/>
    <property type="match status" value="1"/>
</dbReference>
<keyword evidence="2" id="KW-0238">DNA-binding</keyword>
<dbReference type="Gene3D" id="1.10.10.10">
    <property type="entry name" value="Winged helix-like DNA-binding domain superfamily/Winged helix DNA-binding domain"/>
    <property type="match status" value="1"/>
</dbReference>
<dbReference type="InterPro" id="IPR036390">
    <property type="entry name" value="WH_DNA-bd_sf"/>
</dbReference>
<proteinExistence type="predicted"/>
<dbReference type="Proteomes" id="UP001363010">
    <property type="component" value="Unassembled WGS sequence"/>
</dbReference>